<accession>A0A2K4W6I4</accession>
<dbReference type="Proteomes" id="UP000238093">
    <property type="component" value="Chromosome I"/>
</dbReference>
<proteinExistence type="predicted"/>
<name>A0A2K4W6I4_9PSED</name>
<dbReference type="AlphaFoldDB" id="A0A2K4W6I4"/>
<organism evidence="1 2">
    <name type="scientific">Pseudomonas syringae group genomosp. 3</name>
    <dbReference type="NCBI Taxonomy" id="251701"/>
    <lineage>
        <taxon>Bacteria</taxon>
        <taxon>Pseudomonadati</taxon>
        <taxon>Pseudomonadota</taxon>
        <taxon>Gammaproteobacteria</taxon>
        <taxon>Pseudomonadales</taxon>
        <taxon>Pseudomonadaceae</taxon>
        <taxon>Pseudomonas</taxon>
    </lineage>
</organism>
<gene>
    <name evidence="1" type="ORF">CFBP6411_00131</name>
</gene>
<evidence type="ECO:0000313" key="1">
    <source>
        <dbReference type="EMBL" id="SOS31501.1"/>
    </source>
</evidence>
<protein>
    <submittedName>
        <fullName evidence="1">Uncharacterized protein</fullName>
    </submittedName>
</protein>
<sequence>MNDGVSTLQKGSLKVGCSGKYVKKIQYYFC</sequence>
<evidence type="ECO:0000313" key="2">
    <source>
        <dbReference type="Proteomes" id="UP000238093"/>
    </source>
</evidence>
<dbReference type="EMBL" id="LT963408">
    <property type="protein sequence ID" value="SOS31501.1"/>
    <property type="molecule type" value="Genomic_DNA"/>
</dbReference>
<reference evidence="2" key="1">
    <citation type="submission" date="2017-11" db="EMBL/GenBank/DDBJ databases">
        <authorList>
            <person name="Blom J."/>
        </authorList>
    </citation>
    <scope>NUCLEOTIDE SEQUENCE [LARGE SCALE GENOMIC DNA]</scope>
</reference>